<reference evidence="1 2" key="1">
    <citation type="submission" date="2016-11" db="EMBL/GenBank/DDBJ databases">
        <authorList>
            <person name="Jaros S."/>
            <person name="Januszkiewicz K."/>
            <person name="Wedrychowicz H."/>
        </authorList>
    </citation>
    <scope>NUCLEOTIDE SEQUENCE [LARGE SCALE GENOMIC DNA]</scope>
    <source>
        <strain evidence="1 2">LMG 26898</strain>
    </source>
</reference>
<evidence type="ECO:0000313" key="2">
    <source>
        <dbReference type="Proteomes" id="UP000183983"/>
    </source>
</evidence>
<dbReference type="EMBL" id="FRDA01000025">
    <property type="protein sequence ID" value="SHN29854.1"/>
    <property type="molecule type" value="Genomic_DNA"/>
</dbReference>
<dbReference type="STRING" id="1190415.SAMN05216593_12535"/>
<name>A0A1M7QFY0_9PSED</name>
<gene>
    <name evidence="1" type="ORF">SAMN05216593_12535</name>
</gene>
<dbReference type="Proteomes" id="UP000183983">
    <property type="component" value="Unassembled WGS sequence"/>
</dbReference>
<proteinExistence type="predicted"/>
<dbReference type="AlphaFoldDB" id="A0A1M7QFY0"/>
<accession>A0A1M7QFY0</accession>
<protein>
    <submittedName>
        <fullName evidence="1">Uncharacterized protein</fullName>
    </submittedName>
</protein>
<evidence type="ECO:0000313" key="1">
    <source>
        <dbReference type="EMBL" id="SHN29854.1"/>
    </source>
</evidence>
<organism evidence="1 2">
    <name type="scientific">Pseudomonas asturiensis</name>
    <dbReference type="NCBI Taxonomy" id="1190415"/>
    <lineage>
        <taxon>Bacteria</taxon>
        <taxon>Pseudomonadati</taxon>
        <taxon>Pseudomonadota</taxon>
        <taxon>Gammaproteobacteria</taxon>
        <taxon>Pseudomonadales</taxon>
        <taxon>Pseudomonadaceae</taxon>
        <taxon>Pseudomonas</taxon>
    </lineage>
</organism>
<sequence>MFTTKIRKKEKASDSIVLARCPCALIWAIASRSALDRSGGFGRHPGPGAADVAGVHSGEHHLFLRTTATSRKRFKSNNGLPYSVIADTELTLLPTWRCPIRIQPKVRPANALRSKRLGQQNSGSWVKPVSAATDLCPHLFKGQDLTTRTRQESGSGKVSDGLDALGHSTLVMVCFMLFGP</sequence>